<evidence type="ECO:0000259" key="2">
    <source>
        <dbReference type="Pfam" id="PF13709"/>
    </source>
</evidence>
<dbReference type="AlphaFoldDB" id="A0A382SJU8"/>
<evidence type="ECO:0000256" key="1">
    <source>
        <dbReference type="SAM" id="Phobius"/>
    </source>
</evidence>
<evidence type="ECO:0000313" key="3">
    <source>
        <dbReference type="EMBL" id="SVD09191.1"/>
    </source>
</evidence>
<keyword evidence="1" id="KW-0472">Membrane</keyword>
<protein>
    <recommendedName>
        <fullName evidence="2">DUF4159 domain-containing protein</fullName>
    </recommendedName>
</protein>
<name>A0A382SJU8_9ZZZZ</name>
<feature type="non-terminal residue" evidence="3">
    <location>
        <position position="311"/>
    </location>
</feature>
<dbReference type="EMBL" id="UINC01129048">
    <property type="protein sequence ID" value="SVD09191.1"/>
    <property type="molecule type" value="Genomic_DNA"/>
</dbReference>
<dbReference type="InterPro" id="IPR025297">
    <property type="entry name" value="DUF4159"/>
</dbReference>
<organism evidence="3">
    <name type="scientific">marine metagenome</name>
    <dbReference type="NCBI Taxonomy" id="408172"/>
    <lineage>
        <taxon>unclassified sequences</taxon>
        <taxon>metagenomes</taxon>
        <taxon>ecological metagenomes</taxon>
    </lineage>
</organism>
<feature type="domain" description="DUF4159" evidence="2">
    <location>
        <begin position="195"/>
        <end position="311"/>
    </location>
</feature>
<feature type="transmembrane region" description="Helical" evidence="1">
    <location>
        <begin position="25"/>
        <end position="46"/>
    </location>
</feature>
<dbReference type="Pfam" id="PF13709">
    <property type="entry name" value="DUF4159"/>
    <property type="match status" value="1"/>
</dbReference>
<reference evidence="3" key="1">
    <citation type="submission" date="2018-05" db="EMBL/GenBank/DDBJ databases">
        <authorList>
            <person name="Lanie J.A."/>
            <person name="Ng W.-L."/>
            <person name="Kazmierczak K.M."/>
            <person name="Andrzejewski T.M."/>
            <person name="Davidsen T.M."/>
            <person name="Wayne K.J."/>
            <person name="Tettelin H."/>
            <person name="Glass J.I."/>
            <person name="Rusch D."/>
            <person name="Podicherti R."/>
            <person name="Tsui H.-C.T."/>
            <person name="Winkler M.E."/>
        </authorList>
    </citation>
    <scope>NUCLEOTIDE SEQUENCE</scope>
</reference>
<proteinExistence type="predicted"/>
<sequence>SQAHRFVTPSDALDLRRFRLETRRYTVCGLIVAVCAMALGSGYAIYFSREREVPPPAVTRLVIRKPQSSKQFVMKRQRLRPRAMTKEVTALKPKLQRLAPRLQGLSSLGRVQSFAYAIDTDVSLQLDTGPIELSAVRIQGTKEPEKRIAMREELIDLKALDTGKYKGLIIQDPTDRRNVKGFIYLGTAWATDLEPTFDSAAKAVPNLVLALNEQTGITAKVDAHLFVDSQELFRTPFVFMTAQEAFQLTEREIENLGEYMRRGGFVFADNGNPSSEYSQAEASLRKIFKDALRGEGVLQLIPNDHPIYHVF</sequence>
<keyword evidence="1" id="KW-1133">Transmembrane helix</keyword>
<dbReference type="Gene3D" id="3.40.50.12140">
    <property type="entry name" value="Domain of unknown function DUF4159"/>
    <property type="match status" value="1"/>
</dbReference>
<accession>A0A382SJU8</accession>
<gene>
    <name evidence="3" type="ORF">METZ01_LOCUS362045</name>
</gene>
<keyword evidence="1" id="KW-0812">Transmembrane</keyword>
<feature type="non-terminal residue" evidence="3">
    <location>
        <position position="1"/>
    </location>
</feature>